<keyword evidence="2" id="KW-1185">Reference proteome</keyword>
<dbReference type="Proteomes" id="UP000295511">
    <property type="component" value="Unassembled WGS sequence"/>
</dbReference>
<dbReference type="RefSeq" id="WP_133206045.1">
    <property type="nucleotide sequence ID" value="NZ_SMRU01000028.1"/>
</dbReference>
<organism evidence="1 2">
    <name type="scientific">Arthrobacter terricola</name>
    <dbReference type="NCBI Taxonomy" id="2547396"/>
    <lineage>
        <taxon>Bacteria</taxon>
        <taxon>Bacillati</taxon>
        <taxon>Actinomycetota</taxon>
        <taxon>Actinomycetes</taxon>
        <taxon>Micrococcales</taxon>
        <taxon>Micrococcaceae</taxon>
        <taxon>Arthrobacter</taxon>
    </lineage>
</organism>
<accession>A0A4R5K9Z6</accession>
<gene>
    <name evidence="1" type="ORF">E1809_20240</name>
</gene>
<reference evidence="1 2" key="1">
    <citation type="submission" date="2019-03" db="EMBL/GenBank/DDBJ databases">
        <title>Whole genome sequence of Arthrobacter sp JH1-1.</title>
        <authorList>
            <person name="Trinh H.N."/>
        </authorList>
    </citation>
    <scope>NUCLEOTIDE SEQUENCE [LARGE SCALE GENOMIC DNA]</scope>
    <source>
        <strain evidence="1 2">JH1-1</strain>
    </source>
</reference>
<comment type="caution">
    <text evidence="1">The sequence shown here is derived from an EMBL/GenBank/DDBJ whole genome shotgun (WGS) entry which is preliminary data.</text>
</comment>
<evidence type="ECO:0000313" key="1">
    <source>
        <dbReference type="EMBL" id="TDF91652.1"/>
    </source>
</evidence>
<dbReference type="AlphaFoldDB" id="A0A4R5K9Z6"/>
<proteinExistence type="predicted"/>
<dbReference type="EMBL" id="SMRU01000028">
    <property type="protein sequence ID" value="TDF91652.1"/>
    <property type="molecule type" value="Genomic_DNA"/>
</dbReference>
<protein>
    <submittedName>
        <fullName evidence="1">Uncharacterized protein</fullName>
    </submittedName>
</protein>
<evidence type="ECO:0000313" key="2">
    <source>
        <dbReference type="Proteomes" id="UP000295511"/>
    </source>
</evidence>
<sequence>MSPVYTLPAGTPDAVAACAKNLHLMLWQEMKEQCRAVRCVLYRKGLAYSRNDPVPEELRWARLTYSTAWFSAEGDRRFMTPYDHKACTFKGPRLEIPPMFVTASPAECRRIARVILAGHAGSGVDAEILGFRKGLVHLDAA</sequence>
<name>A0A4R5K9Z6_9MICC</name>